<name>V4C3Z7_LOTGI</name>
<dbReference type="Proteomes" id="UP000030746">
    <property type="component" value="Unassembled WGS sequence"/>
</dbReference>
<dbReference type="KEGG" id="lgi:LOTGIDRAFT_174897"/>
<reference evidence="2 3" key="1">
    <citation type="journal article" date="2013" name="Nature">
        <title>Insights into bilaterian evolution from three spiralian genomes.</title>
        <authorList>
            <person name="Simakov O."/>
            <person name="Marletaz F."/>
            <person name="Cho S.J."/>
            <person name="Edsinger-Gonzales E."/>
            <person name="Havlak P."/>
            <person name="Hellsten U."/>
            <person name="Kuo D.H."/>
            <person name="Larsson T."/>
            <person name="Lv J."/>
            <person name="Arendt D."/>
            <person name="Savage R."/>
            <person name="Osoegawa K."/>
            <person name="de Jong P."/>
            <person name="Grimwood J."/>
            <person name="Chapman J.A."/>
            <person name="Shapiro H."/>
            <person name="Aerts A."/>
            <person name="Otillar R.P."/>
            <person name="Terry A.Y."/>
            <person name="Boore J.L."/>
            <person name="Grigoriev I.V."/>
            <person name="Lindberg D.R."/>
            <person name="Seaver E.C."/>
            <person name="Weisblat D.A."/>
            <person name="Putnam N.H."/>
            <person name="Rokhsar D.S."/>
        </authorList>
    </citation>
    <scope>NUCLEOTIDE SEQUENCE [LARGE SCALE GENOMIC DNA]</scope>
</reference>
<protein>
    <submittedName>
        <fullName evidence="2">Uncharacterized protein</fullName>
    </submittedName>
</protein>
<sequence>MTSNTTETSAIYNHLHNNVLETTESLDRTGSAVKPTNPLDSTKVTVELEATNVSTNLAILPVLAILIFLTCVCLKCCSWFRDSVKDRDEGDVENSGFIILNEGDNEYKDVEFRSDTNSCYDTVSSYTSFIKRNNQYDTVTSIRSLQPSRQWDAYNTYNSYRSFLLQRLDGSKYNTVNSVRSLLRNATEMKDAEVQVELVDPVRRIALSHASARRHNSIDAIPLHNRSSSESGYTDEIKQHRDLKRGHRHRVSFVDSKGPKRVVDGRSLSMDASHLPLTDDNVHKNSLSLKHLWGIRDQPRLNPANRYSPPRSLPKRPSPPQVRHPQLVDAATSPTMDHTTPSRKHRFKVTKADESQLPTKVQKQNQKHCASKSDDPNNKMLNSATSTSEHCDTNALASCEQPSLLRSCHRHSTKINEHTKHIKTNICEKSNGDKPANQLHISCDSDAHEQFRREHNSCRPAQTFHSNESNDQAYLSYETPAASFVNANECHNANIDFDSNIKLATINDVSKDTDGYPEICSPRRNQIDDEEQDVGFCSDDTDSGVCNELTAFLNEEDTRL</sequence>
<dbReference type="AlphaFoldDB" id="V4C3Z7"/>
<feature type="region of interest" description="Disordered" evidence="1">
    <location>
        <begin position="221"/>
        <end position="266"/>
    </location>
</feature>
<feature type="compositionally biased region" description="Basic residues" evidence="1">
    <location>
        <begin position="241"/>
        <end position="251"/>
    </location>
</feature>
<gene>
    <name evidence="2" type="ORF">LOTGIDRAFT_174897</name>
</gene>
<dbReference type="RefSeq" id="XP_009053018.1">
    <property type="nucleotide sequence ID" value="XM_009054770.1"/>
</dbReference>
<dbReference type="HOGENOM" id="CLU_486885_0_0_1"/>
<dbReference type="EMBL" id="KB201498">
    <property type="protein sequence ID" value="ESO96279.1"/>
    <property type="molecule type" value="Genomic_DNA"/>
</dbReference>
<dbReference type="GeneID" id="20242914"/>
<dbReference type="OrthoDB" id="6162421at2759"/>
<accession>V4C3Z7</accession>
<proteinExistence type="predicted"/>
<feature type="region of interest" description="Disordered" evidence="1">
    <location>
        <begin position="299"/>
        <end position="386"/>
    </location>
</feature>
<evidence type="ECO:0000313" key="3">
    <source>
        <dbReference type="Proteomes" id="UP000030746"/>
    </source>
</evidence>
<evidence type="ECO:0000313" key="2">
    <source>
        <dbReference type="EMBL" id="ESO96279.1"/>
    </source>
</evidence>
<organism evidence="2 3">
    <name type="scientific">Lottia gigantea</name>
    <name type="common">Giant owl limpet</name>
    <dbReference type="NCBI Taxonomy" id="225164"/>
    <lineage>
        <taxon>Eukaryota</taxon>
        <taxon>Metazoa</taxon>
        <taxon>Spiralia</taxon>
        <taxon>Lophotrochozoa</taxon>
        <taxon>Mollusca</taxon>
        <taxon>Gastropoda</taxon>
        <taxon>Patellogastropoda</taxon>
        <taxon>Lottioidea</taxon>
        <taxon>Lottiidae</taxon>
        <taxon>Lottia</taxon>
    </lineage>
</organism>
<evidence type="ECO:0000256" key="1">
    <source>
        <dbReference type="SAM" id="MobiDB-lite"/>
    </source>
</evidence>
<dbReference type="CTD" id="20242914"/>
<keyword evidence="3" id="KW-1185">Reference proteome</keyword>